<feature type="transmembrane region" description="Helical" evidence="6">
    <location>
        <begin position="282"/>
        <end position="300"/>
    </location>
</feature>
<dbReference type="EMBL" id="JABJWC010000073">
    <property type="protein sequence ID" value="NPC67930.1"/>
    <property type="molecule type" value="Genomic_DNA"/>
</dbReference>
<dbReference type="InterPro" id="IPR037185">
    <property type="entry name" value="EmrE-like"/>
</dbReference>
<feature type="transmembrane region" description="Helical" evidence="6">
    <location>
        <begin position="195"/>
        <end position="215"/>
    </location>
</feature>
<protein>
    <submittedName>
        <fullName evidence="8">DMT family transporter</fullName>
    </submittedName>
</protein>
<dbReference type="PANTHER" id="PTHR32322:SF2">
    <property type="entry name" value="EAMA DOMAIN-CONTAINING PROTEIN"/>
    <property type="match status" value="1"/>
</dbReference>
<dbReference type="InterPro" id="IPR000620">
    <property type="entry name" value="EamA_dom"/>
</dbReference>
<feature type="domain" description="EamA" evidence="7">
    <location>
        <begin position="171"/>
        <end position="298"/>
    </location>
</feature>
<name>A0ABX2AIH4_9PROT</name>
<keyword evidence="3 6" id="KW-0812">Transmembrane</keyword>
<feature type="transmembrane region" description="Helical" evidence="6">
    <location>
        <begin position="46"/>
        <end position="74"/>
    </location>
</feature>
<evidence type="ECO:0000256" key="2">
    <source>
        <dbReference type="ARBA" id="ARBA00007362"/>
    </source>
</evidence>
<feature type="transmembrane region" description="Helical" evidence="6">
    <location>
        <begin position="12"/>
        <end position="34"/>
    </location>
</feature>
<dbReference type="Pfam" id="PF00892">
    <property type="entry name" value="EamA"/>
    <property type="match status" value="2"/>
</dbReference>
<dbReference type="RefSeq" id="WP_172159093.1">
    <property type="nucleotide sequence ID" value="NZ_JABJWC010000073.1"/>
</dbReference>
<evidence type="ECO:0000256" key="5">
    <source>
        <dbReference type="ARBA" id="ARBA00023136"/>
    </source>
</evidence>
<evidence type="ECO:0000259" key="7">
    <source>
        <dbReference type="Pfam" id="PF00892"/>
    </source>
</evidence>
<comment type="similarity">
    <text evidence="2">Belongs to the EamA transporter family.</text>
</comment>
<dbReference type="SUPFAM" id="SSF103481">
    <property type="entry name" value="Multidrug resistance efflux transporter EmrE"/>
    <property type="match status" value="2"/>
</dbReference>
<feature type="transmembrane region" description="Helical" evidence="6">
    <location>
        <begin position="138"/>
        <end position="157"/>
    </location>
</feature>
<keyword evidence="5 6" id="KW-0472">Membrane</keyword>
<keyword evidence="9" id="KW-1185">Reference proteome</keyword>
<evidence type="ECO:0000256" key="4">
    <source>
        <dbReference type="ARBA" id="ARBA00022989"/>
    </source>
</evidence>
<reference evidence="8 9" key="1">
    <citation type="journal article" date="2020" name="Microorganisms">
        <title>Description of Komagataeibacter melaceti sp. nov. and Komagataeibacter melomenusus sp. nov. Isolated from Apple Cider Vinegar.</title>
        <authorList>
            <person name="Maric L."/>
            <person name="Cleenwerck I."/>
            <person name="Accetto T."/>
            <person name="Vandamme P."/>
            <person name="Trcek J."/>
        </authorList>
    </citation>
    <scope>NUCLEOTIDE SEQUENCE [LARGE SCALE GENOMIC DNA]</scope>
    <source>
        <strain evidence="8 9">AV436</strain>
    </source>
</reference>
<evidence type="ECO:0000256" key="1">
    <source>
        <dbReference type="ARBA" id="ARBA00004141"/>
    </source>
</evidence>
<feature type="transmembrane region" description="Helical" evidence="6">
    <location>
        <begin position="111"/>
        <end position="131"/>
    </location>
</feature>
<gene>
    <name evidence="8" type="ORF">HNW77_16435</name>
</gene>
<comment type="subcellular location">
    <subcellularLocation>
        <location evidence="1">Membrane</location>
        <topology evidence="1">Multi-pass membrane protein</topology>
    </subcellularLocation>
</comment>
<evidence type="ECO:0000313" key="9">
    <source>
        <dbReference type="Proteomes" id="UP000623090"/>
    </source>
</evidence>
<sequence length="307" mass="31815">MPSPDPASPARRAAAVMGSPMVLALVCVLAWSLIAPVSKLELASVSFYNVLFISNLFSCVAVGGAFAVLCGGNFRRLSACRRSNQVAMLCGVLDGLFYLCLYHGYHIGNGVAVLIAQYSWPVMIVAISAIFPGVRPSLWQGLGLACGVAAMTVTLSRGDITHIGLGHPAALGLVMLGALCFAVLSVLSRLYVADALAGTVWLFVASTVVSVLAGWQAGALGMPPRAALPGLVLNGVAINGLSYVLWILALARGNAVRISALVFLTPVLSTLWLVLIFHEPFLGAYALGLVLALAAGLLCLRGRSGAA</sequence>
<feature type="transmembrane region" description="Helical" evidence="6">
    <location>
        <begin position="169"/>
        <end position="188"/>
    </location>
</feature>
<organism evidence="8 9">
    <name type="scientific">Komagataeibacter melomenusus</name>
    <dbReference type="NCBI Taxonomy" id="2766578"/>
    <lineage>
        <taxon>Bacteria</taxon>
        <taxon>Pseudomonadati</taxon>
        <taxon>Pseudomonadota</taxon>
        <taxon>Alphaproteobacteria</taxon>
        <taxon>Acetobacterales</taxon>
        <taxon>Acetobacteraceae</taxon>
        <taxon>Komagataeibacter</taxon>
    </lineage>
</organism>
<dbReference type="PANTHER" id="PTHR32322">
    <property type="entry name" value="INNER MEMBRANE TRANSPORTER"/>
    <property type="match status" value="1"/>
</dbReference>
<evidence type="ECO:0000256" key="3">
    <source>
        <dbReference type="ARBA" id="ARBA00022692"/>
    </source>
</evidence>
<feature type="domain" description="EamA" evidence="7">
    <location>
        <begin position="21"/>
        <end position="154"/>
    </location>
</feature>
<keyword evidence="4 6" id="KW-1133">Transmembrane helix</keyword>
<dbReference type="Proteomes" id="UP000623090">
    <property type="component" value="Unassembled WGS sequence"/>
</dbReference>
<feature type="transmembrane region" description="Helical" evidence="6">
    <location>
        <begin position="258"/>
        <end position="276"/>
    </location>
</feature>
<comment type="caution">
    <text evidence="8">The sequence shown here is derived from an EMBL/GenBank/DDBJ whole genome shotgun (WGS) entry which is preliminary data.</text>
</comment>
<evidence type="ECO:0000256" key="6">
    <source>
        <dbReference type="SAM" id="Phobius"/>
    </source>
</evidence>
<dbReference type="InterPro" id="IPR050638">
    <property type="entry name" value="AA-Vitamin_Transporters"/>
</dbReference>
<accession>A0ABX2AIH4</accession>
<evidence type="ECO:0000313" key="8">
    <source>
        <dbReference type="EMBL" id="NPC67930.1"/>
    </source>
</evidence>
<feature type="transmembrane region" description="Helical" evidence="6">
    <location>
        <begin position="86"/>
        <end position="105"/>
    </location>
</feature>
<proteinExistence type="inferred from homology"/>
<feature type="transmembrane region" description="Helical" evidence="6">
    <location>
        <begin position="227"/>
        <end position="251"/>
    </location>
</feature>